<proteinExistence type="inferred from homology"/>
<dbReference type="EMBL" id="JBFOCI010000002">
    <property type="protein sequence ID" value="MEW9806025.1"/>
    <property type="molecule type" value="Genomic_DNA"/>
</dbReference>
<dbReference type="SUPFAM" id="SSF56801">
    <property type="entry name" value="Acetyl-CoA synthetase-like"/>
    <property type="match status" value="1"/>
</dbReference>
<sequence>MNGNLFATIEGRIADPSRPFLTGEDGRSFTYGDMLAASARYANALVSLGVKAGDRVAVQTGKHVDSVWLYLACLRVGAVYLPLNPAYTPVEVAYFTSDAEPALIVCEGSARNTLASGLGKASVRIETLDGSDGGSLQKLADTMPLEFDTVEAKPDDLAAILYTSGTTGRSKGAMITHENLRSNALSLVDIWQFGADDVLLHALPIFHTHGLFVAINTVMLSGSSMIFLPKFDNDAVMSALPRATAMMGVPTFYTRLLGDTRFDRGAASHMRLFVSGSAPLSAETHRAFTARTGHAILERYGMTETNMITSNPYDGERRPGAVGFALPGVSLRIAEPDTGKPLPHGGIGVIEIKGPNVFQGYWRMPEKTAQEFRPDGWFITGDLGYIDPDGYVTISGRAKDLIISGGFNVYPAEIENALDALPSVGESAVIGLPHADFGEAVTAVVTARNGQIVEEGEVRGALEGVLAKFKIPKRVLVRSALPRNAMGKVQKNALREELARLYLD</sequence>
<dbReference type="PROSITE" id="PS00455">
    <property type="entry name" value="AMP_BINDING"/>
    <property type="match status" value="1"/>
</dbReference>
<dbReference type="PANTHER" id="PTHR43201">
    <property type="entry name" value="ACYL-COA SYNTHETASE"/>
    <property type="match status" value="1"/>
</dbReference>
<evidence type="ECO:0000313" key="4">
    <source>
        <dbReference type="EMBL" id="MEW9806025.1"/>
    </source>
</evidence>
<dbReference type="PANTHER" id="PTHR43201:SF8">
    <property type="entry name" value="ACYL-COA SYNTHETASE FAMILY MEMBER 3"/>
    <property type="match status" value="1"/>
</dbReference>
<keyword evidence="5" id="KW-1185">Reference proteome</keyword>
<name>A0ABV3QY69_9HYPH</name>
<organism evidence="4 5">
    <name type="scientific">Mesorhizobium marinum</name>
    <dbReference type="NCBI Taxonomy" id="3228790"/>
    <lineage>
        <taxon>Bacteria</taxon>
        <taxon>Pseudomonadati</taxon>
        <taxon>Pseudomonadota</taxon>
        <taxon>Alphaproteobacteria</taxon>
        <taxon>Hyphomicrobiales</taxon>
        <taxon>Phyllobacteriaceae</taxon>
        <taxon>Mesorhizobium</taxon>
    </lineage>
</organism>
<dbReference type="Gene3D" id="3.30.300.30">
    <property type="match status" value="1"/>
</dbReference>
<accession>A0ABV3QY69</accession>
<dbReference type="InterPro" id="IPR025110">
    <property type="entry name" value="AMP-bd_C"/>
</dbReference>
<comment type="similarity">
    <text evidence="1">Belongs to the ATP-dependent AMP-binding enzyme family.</text>
</comment>
<dbReference type="NCBIfam" id="NF005702">
    <property type="entry name" value="PRK07514.1"/>
    <property type="match status" value="1"/>
</dbReference>
<dbReference type="InterPro" id="IPR000873">
    <property type="entry name" value="AMP-dep_synth/lig_dom"/>
</dbReference>
<dbReference type="Proteomes" id="UP001556196">
    <property type="component" value="Unassembled WGS sequence"/>
</dbReference>
<reference evidence="4 5" key="1">
    <citation type="submission" date="2024-06" db="EMBL/GenBank/DDBJ databases">
        <authorList>
            <person name="Tuo L."/>
        </authorList>
    </citation>
    <scope>NUCLEOTIDE SEQUENCE [LARGE SCALE GENOMIC DNA]</scope>
    <source>
        <strain evidence="4 5">ZMM04-5</strain>
    </source>
</reference>
<comment type="caution">
    <text evidence="4">The sequence shown here is derived from an EMBL/GenBank/DDBJ whole genome shotgun (WGS) entry which is preliminary data.</text>
</comment>
<feature type="domain" description="AMP-binding enzyme C-terminal" evidence="3">
    <location>
        <begin position="413"/>
        <end position="488"/>
    </location>
</feature>
<evidence type="ECO:0000313" key="5">
    <source>
        <dbReference type="Proteomes" id="UP001556196"/>
    </source>
</evidence>
<evidence type="ECO:0000259" key="2">
    <source>
        <dbReference type="Pfam" id="PF00501"/>
    </source>
</evidence>
<dbReference type="RefSeq" id="WP_367723102.1">
    <property type="nucleotide sequence ID" value="NZ_JBFOCI010000002.1"/>
</dbReference>
<feature type="domain" description="AMP-dependent synthetase/ligase" evidence="2">
    <location>
        <begin position="16"/>
        <end position="362"/>
    </location>
</feature>
<dbReference type="InterPro" id="IPR042099">
    <property type="entry name" value="ANL_N_sf"/>
</dbReference>
<evidence type="ECO:0000259" key="3">
    <source>
        <dbReference type="Pfam" id="PF13193"/>
    </source>
</evidence>
<evidence type="ECO:0000256" key="1">
    <source>
        <dbReference type="ARBA" id="ARBA00006432"/>
    </source>
</evidence>
<dbReference type="InterPro" id="IPR020845">
    <property type="entry name" value="AMP-binding_CS"/>
</dbReference>
<protein>
    <submittedName>
        <fullName evidence="4">Malonyl-CoA synthase</fullName>
    </submittedName>
</protein>
<dbReference type="CDD" id="cd05941">
    <property type="entry name" value="MCS"/>
    <property type="match status" value="1"/>
</dbReference>
<dbReference type="Gene3D" id="3.40.50.12780">
    <property type="entry name" value="N-terminal domain of ligase-like"/>
    <property type="match status" value="1"/>
</dbReference>
<dbReference type="Pfam" id="PF00501">
    <property type="entry name" value="AMP-binding"/>
    <property type="match status" value="1"/>
</dbReference>
<dbReference type="Pfam" id="PF13193">
    <property type="entry name" value="AMP-binding_C"/>
    <property type="match status" value="1"/>
</dbReference>
<gene>
    <name evidence="4" type="ORF">ABUE31_08525</name>
</gene>
<dbReference type="InterPro" id="IPR045851">
    <property type="entry name" value="AMP-bd_C_sf"/>
</dbReference>